<reference evidence="2 3" key="1">
    <citation type="submission" date="2022-01" db="EMBL/GenBank/DDBJ databases">
        <title>Alkalihalobacillus sp. EGI L200015, a novel bacterium isolated from a salt lake sediment.</title>
        <authorList>
            <person name="Gao L."/>
            <person name="Fang B.-Z."/>
            <person name="Li W.-J."/>
        </authorList>
    </citation>
    <scope>NUCLEOTIDE SEQUENCE [LARGE SCALE GENOMIC DNA]</scope>
    <source>
        <strain evidence="2 3">KCTC 12718</strain>
    </source>
</reference>
<comment type="caution">
    <text evidence="2">The sequence shown here is derived from an EMBL/GenBank/DDBJ whole genome shotgun (WGS) entry which is preliminary data.</text>
</comment>
<evidence type="ECO:0000313" key="3">
    <source>
        <dbReference type="Proteomes" id="UP001649381"/>
    </source>
</evidence>
<dbReference type="Proteomes" id="UP001649381">
    <property type="component" value="Unassembled WGS sequence"/>
</dbReference>
<evidence type="ECO:0000313" key="2">
    <source>
        <dbReference type="EMBL" id="MCF6138081.1"/>
    </source>
</evidence>
<organism evidence="2 3">
    <name type="scientific">Pseudalkalibacillus berkeleyi</name>
    <dbReference type="NCBI Taxonomy" id="1069813"/>
    <lineage>
        <taxon>Bacteria</taxon>
        <taxon>Bacillati</taxon>
        <taxon>Bacillota</taxon>
        <taxon>Bacilli</taxon>
        <taxon>Bacillales</taxon>
        <taxon>Fictibacillaceae</taxon>
        <taxon>Pseudalkalibacillus</taxon>
    </lineage>
</organism>
<proteinExistence type="predicted"/>
<keyword evidence="1" id="KW-0732">Signal</keyword>
<dbReference type="PROSITE" id="PS51257">
    <property type="entry name" value="PROKAR_LIPOPROTEIN"/>
    <property type="match status" value="1"/>
</dbReference>
<protein>
    <submittedName>
        <fullName evidence="2">YhcN/YlaJ family sporulation lipoprotein</fullName>
    </submittedName>
</protein>
<accession>A0ABS9H2D4</accession>
<keyword evidence="3" id="KW-1185">Reference proteome</keyword>
<gene>
    <name evidence="2" type="ORF">L2716_10130</name>
</gene>
<feature type="chain" id="PRO_5047528542" evidence="1">
    <location>
        <begin position="22"/>
        <end position="186"/>
    </location>
</feature>
<evidence type="ECO:0000256" key="1">
    <source>
        <dbReference type="SAM" id="SignalP"/>
    </source>
</evidence>
<dbReference type="EMBL" id="JAKIJS010000001">
    <property type="protein sequence ID" value="MCF6138081.1"/>
    <property type="molecule type" value="Genomic_DNA"/>
</dbReference>
<sequence length="186" mass="21222">MKKIMMFTSALLLTSALTACNADDNEALDTRYDNDTRPIGYYTNDGRGEGPMTRIADRDRKDLDRKEVNYADDYQGGDLARRISKKVNNMRDVDDARVVVTRDSVLIGVDTNDRNDRDVKPKVKSAVKKMTDKDVRVTTDEDMFTRIRDVDNDLRDGNGYNEVESDVNAIMNDIGDALRRPFENNR</sequence>
<dbReference type="InterPro" id="IPR019076">
    <property type="entry name" value="Spore_lipoprot_YhcN/YlaJ-like"/>
</dbReference>
<name>A0ABS9H2D4_9BACL</name>
<feature type="signal peptide" evidence="1">
    <location>
        <begin position="1"/>
        <end position="21"/>
    </location>
</feature>
<dbReference type="Pfam" id="PF09580">
    <property type="entry name" value="Spore_YhcN_YlaJ"/>
    <property type="match status" value="1"/>
</dbReference>
<keyword evidence="2" id="KW-0449">Lipoprotein</keyword>
<dbReference type="RefSeq" id="WP_236334215.1">
    <property type="nucleotide sequence ID" value="NZ_JAKIJS010000001.1"/>
</dbReference>